<reference evidence="2 3" key="1">
    <citation type="submission" date="2020-10" db="EMBL/GenBank/DDBJ databases">
        <title>The Coptis chinensis genome and diversification of protoberbering-type alkaloids.</title>
        <authorList>
            <person name="Wang B."/>
            <person name="Shu S."/>
            <person name="Song C."/>
            <person name="Liu Y."/>
        </authorList>
    </citation>
    <scope>NUCLEOTIDE SEQUENCE [LARGE SCALE GENOMIC DNA]</scope>
    <source>
        <strain evidence="2">HL-2020</strain>
        <tissue evidence="2">Leaf</tissue>
    </source>
</reference>
<sequence>MTVDRFEIRSFKLVMDDTVNEDVINDVYVNAWIYFAIKHNVRMLELSYPWEKLPDCVFKCHTLTESRLEYVDFHLPSTVSLPGLKILKLTANAIYGEKLTENLFSSCHVLA</sequence>
<protein>
    <recommendedName>
        <fullName evidence="1">F-box/LRR-repeat protein 15/At3g58940/PEG3-like LRR domain-containing protein</fullName>
    </recommendedName>
</protein>
<evidence type="ECO:0000259" key="1">
    <source>
        <dbReference type="Pfam" id="PF24758"/>
    </source>
</evidence>
<dbReference type="AlphaFoldDB" id="A0A835HSS4"/>
<evidence type="ECO:0000313" key="3">
    <source>
        <dbReference type="Proteomes" id="UP000631114"/>
    </source>
</evidence>
<proteinExistence type="predicted"/>
<organism evidence="2 3">
    <name type="scientific">Coptis chinensis</name>
    <dbReference type="NCBI Taxonomy" id="261450"/>
    <lineage>
        <taxon>Eukaryota</taxon>
        <taxon>Viridiplantae</taxon>
        <taxon>Streptophyta</taxon>
        <taxon>Embryophyta</taxon>
        <taxon>Tracheophyta</taxon>
        <taxon>Spermatophyta</taxon>
        <taxon>Magnoliopsida</taxon>
        <taxon>Ranunculales</taxon>
        <taxon>Ranunculaceae</taxon>
        <taxon>Coptidoideae</taxon>
        <taxon>Coptis</taxon>
    </lineage>
</organism>
<dbReference type="Pfam" id="PF24758">
    <property type="entry name" value="LRR_At5g56370"/>
    <property type="match status" value="1"/>
</dbReference>
<dbReference type="PANTHER" id="PTHR31900">
    <property type="entry name" value="F-BOX/RNI SUPERFAMILY PROTEIN-RELATED"/>
    <property type="match status" value="1"/>
</dbReference>
<evidence type="ECO:0000313" key="2">
    <source>
        <dbReference type="EMBL" id="KAF9606275.1"/>
    </source>
</evidence>
<comment type="caution">
    <text evidence="2">The sequence shown here is derived from an EMBL/GenBank/DDBJ whole genome shotgun (WGS) entry which is preliminary data.</text>
</comment>
<gene>
    <name evidence="2" type="ORF">IFM89_024184</name>
</gene>
<dbReference type="OrthoDB" id="633625at2759"/>
<dbReference type="EMBL" id="JADFTS010000005">
    <property type="protein sequence ID" value="KAF9606275.1"/>
    <property type="molecule type" value="Genomic_DNA"/>
</dbReference>
<accession>A0A835HSS4</accession>
<dbReference type="InterPro" id="IPR050232">
    <property type="entry name" value="FBL13/AtMIF1-like"/>
</dbReference>
<name>A0A835HSS4_9MAGN</name>
<dbReference type="PANTHER" id="PTHR31900:SF30">
    <property type="entry name" value="SUPERFAMILY PROTEIN, PUTATIVE-RELATED"/>
    <property type="match status" value="1"/>
</dbReference>
<feature type="domain" description="F-box/LRR-repeat protein 15/At3g58940/PEG3-like LRR" evidence="1">
    <location>
        <begin position="30"/>
        <end position="110"/>
    </location>
</feature>
<dbReference type="Proteomes" id="UP000631114">
    <property type="component" value="Unassembled WGS sequence"/>
</dbReference>
<keyword evidence="3" id="KW-1185">Reference proteome</keyword>
<dbReference type="InterPro" id="IPR055411">
    <property type="entry name" value="LRR_FXL15/At3g58940/PEG3-like"/>
</dbReference>